<evidence type="ECO:0000313" key="2">
    <source>
        <dbReference type="Proteomes" id="UP000647587"/>
    </source>
</evidence>
<dbReference type="RefSeq" id="WP_189007166.1">
    <property type="nucleotide sequence ID" value="NZ_BMPP01000006.1"/>
</dbReference>
<accession>A0ABQ2EX76</accession>
<dbReference type="EMBL" id="BMPP01000006">
    <property type="protein sequence ID" value="GGK25229.1"/>
    <property type="molecule type" value="Genomic_DNA"/>
</dbReference>
<evidence type="ECO:0000313" key="1">
    <source>
        <dbReference type="EMBL" id="GGK25229.1"/>
    </source>
</evidence>
<protein>
    <submittedName>
        <fullName evidence="1">Uncharacterized protein</fullName>
    </submittedName>
</protein>
<keyword evidence="2" id="KW-1185">Reference proteome</keyword>
<organism evidence="1 2">
    <name type="scientific">Deinococcus malanensis</name>
    <dbReference type="NCBI Taxonomy" id="1706855"/>
    <lineage>
        <taxon>Bacteria</taxon>
        <taxon>Thermotogati</taxon>
        <taxon>Deinococcota</taxon>
        <taxon>Deinococci</taxon>
        <taxon>Deinococcales</taxon>
        <taxon>Deinococcaceae</taxon>
        <taxon>Deinococcus</taxon>
    </lineage>
</organism>
<proteinExistence type="predicted"/>
<name>A0ABQ2EX76_9DEIO</name>
<gene>
    <name evidence="1" type="ORF">GCM10008955_18620</name>
</gene>
<reference evidence="2" key="1">
    <citation type="journal article" date="2019" name="Int. J. Syst. Evol. Microbiol.">
        <title>The Global Catalogue of Microorganisms (GCM) 10K type strain sequencing project: providing services to taxonomists for standard genome sequencing and annotation.</title>
        <authorList>
            <consortium name="The Broad Institute Genomics Platform"/>
            <consortium name="The Broad Institute Genome Sequencing Center for Infectious Disease"/>
            <person name="Wu L."/>
            <person name="Ma J."/>
        </authorList>
    </citation>
    <scope>NUCLEOTIDE SEQUENCE [LARGE SCALE GENOMIC DNA]</scope>
    <source>
        <strain evidence="2">JCM 30331</strain>
    </source>
</reference>
<dbReference type="Proteomes" id="UP000647587">
    <property type="component" value="Unassembled WGS sequence"/>
</dbReference>
<comment type="caution">
    <text evidence="1">The sequence shown here is derived from an EMBL/GenBank/DDBJ whole genome shotgun (WGS) entry which is preliminary data.</text>
</comment>
<sequence length="274" mass="29821">MTRLTGSLAAGLPLVALTALLTWQAQRLPLQGQPLQSDTSSLECTTRARFDLGFPTTTPPQPLPDQAYSFMGNAWLTTDVCTPGTLRLTAEGQEAGGEAPRLEVALNSRVIWEGEFTQRREVSIPVPSAGHLTLGYFNDYYRSEYRSALLQELKFEAPVCRTFQVSVPEDAGGVWDPGSRSVGWLFAPPITLKPCGAGTLSLRASGQAGGEAFATLAFTQGGHELLRARLGGQPRNLTLDVGATPVQVRIVNPYFKELGDRNLYLRTLKFVPER</sequence>